<evidence type="ECO:0000259" key="4">
    <source>
        <dbReference type="SMART" id="SM00560"/>
    </source>
</evidence>
<dbReference type="PANTHER" id="PTHR42535">
    <property type="entry name" value="OOKINETE PROTEIN, PUTATIVE-RELATED"/>
    <property type="match status" value="1"/>
</dbReference>
<keyword evidence="1" id="KW-0732">Signal</keyword>
<dbReference type="EMBL" id="VCKZ01000277">
    <property type="protein sequence ID" value="TMR32124.1"/>
    <property type="molecule type" value="Genomic_DNA"/>
</dbReference>
<dbReference type="PANTHER" id="PTHR42535:SF2">
    <property type="entry name" value="CHROMOSOME UNDETERMINED SCAFFOLD_146, WHOLE GENOME SHOTGUN SEQUENCE"/>
    <property type="match status" value="1"/>
</dbReference>
<gene>
    <name evidence="5" type="ORF">ETD96_30310</name>
</gene>
<feature type="region of interest" description="Disordered" evidence="3">
    <location>
        <begin position="32"/>
        <end position="61"/>
    </location>
</feature>
<sequence length="284" mass="30745">MHRRPAPYPWYTTECGGDGRRDLDRPCHRTVGLGRRGRGRTGPGQWRARGPDGLSSSTHRLKPSRAGVSALLEVIPVLIAHWTFDVDTVDGRTVADATGAGPAAELDETAGIVPGREGEALSLSGRDRAVIPAVPQLVLSQVFGFSLAFFVQVTEAPTGEWRSLVYKPVAEDDARGLGLWLYPDAMRLRVQLFTVKGPDYVDSHIRLSLGEWTHVAFVVNTQGMFLYVNGVLDGAAPLEHPVVTPSGPIYLGSELTKPGFGGLMDDFRVYSSALNEDAVRALAE</sequence>
<dbReference type="Gene3D" id="2.60.120.200">
    <property type="match status" value="1"/>
</dbReference>
<dbReference type="Proteomes" id="UP000305238">
    <property type="component" value="Unassembled WGS sequence"/>
</dbReference>
<dbReference type="Pfam" id="PF13385">
    <property type="entry name" value="Laminin_G_3"/>
    <property type="match status" value="1"/>
</dbReference>
<accession>A0A5S4GHY9</accession>
<dbReference type="OrthoDB" id="9772095at2"/>
<proteinExistence type="predicted"/>
<dbReference type="SUPFAM" id="SSF49899">
    <property type="entry name" value="Concanavalin A-like lectins/glucanases"/>
    <property type="match status" value="1"/>
</dbReference>
<protein>
    <submittedName>
        <fullName evidence="5">LamG domain-containing protein</fullName>
    </submittedName>
</protein>
<dbReference type="AlphaFoldDB" id="A0A5S4GHY9"/>
<keyword evidence="6" id="KW-1185">Reference proteome</keyword>
<keyword evidence="2" id="KW-1015">Disulfide bond</keyword>
<evidence type="ECO:0000256" key="2">
    <source>
        <dbReference type="ARBA" id="ARBA00023157"/>
    </source>
</evidence>
<dbReference type="SMART" id="SM00560">
    <property type="entry name" value="LamGL"/>
    <property type="match status" value="1"/>
</dbReference>
<reference evidence="5 6" key="1">
    <citation type="submission" date="2019-05" db="EMBL/GenBank/DDBJ databases">
        <title>Draft genome sequence of Actinomadura geliboluensis A8036.</title>
        <authorList>
            <person name="Saricaoglu S."/>
            <person name="Isik K."/>
        </authorList>
    </citation>
    <scope>NUCLEOTIDE SEQUENCE [LARGE SCALE GENOMIC DNA]</scope>
    <source>
        <strain evidence="5 6">A8036</strain>
    </source>
</reference>
<evidence type="ECO:0000256" key="1">
    <source>
        <dbReference type="ARBA" id="ARBA00022729"/>
    </source>
</evidence>
<dbReference type="InterPro" id="IPR013320">
    <property type="entry name" value="ConA-like_dom_sf"/>
</dbReference>
<evidence type="ECO:0000256" key="3">
    <source>
        <dbReference type="SAM" id="MobiDB-lite"/>
    </source>
</evidence>
<evidence type="ECO:0000313" key="6">
    <source>
        <dbReference type="Proteomes" id="UP000305238"/>
    </source>
</evidence>
<comment type="caution">
    <text evidence="5">The sequence shown here is derived from an EMBL/GenBank/DDBJ whole genome shotgun (WGS) entry which is preliminary data.</text>
</comment>
<dbReference type="InterPro" id="IPR006558">
    <property type="entry name" value="LamG-like"/>
</dbReference>
<name>A0A5S4GHY9_9ACTN</name>
<evidence type="ECO:0000313" key="5">
    <source>
        <dbReference type="EMBL" id="TMR32124.1"/>
    </source>
</evidence>
<feature type="domain" description="LamG-like jellyroll fold" evidence="4">
    <location>
        <begin position="143"/>
        <end position="277"/>
    </location>
</feature>
<organism evidence="5 6">
    <name type="scientific">Actinomadura geliboluensis</name>
    <dbReference type="NCBI Taxonomy" id="882440"/>
    <lineage>
        <taxon>Bacteria</taxon>
        <taxon>Bacillati</taxon>
        <taxon>Actinomycetota</taxon>
        <taxon>Actinomycetes</taxon>
        <taxon>Streptosporangiales</taxon>
        <taxon>Thermomonosporaceae</taxon>
        <taxon>Actinomadura</taxon>
    </lineage>
</organism>